<evidence type="ECO:0000256" key="1">
    <source>
        <dbReference type="SAM" id="MobiDB-lite"/>
    </source>
</evidence>
<sequence length="71" mass="7951">MLIITSDPLINSLREVPKKKSNKLCAEVLKLIIAPTIEPRPQIPSRPPQNEEDYLVSESSDCESDDSDIET</sequence>
<reference evidence="3" key="1">
    <citation type="journal article" date="2021" name="G3 (Bethesda)">
        <title>Genome and transcriptome analysis of the beet armyworm Spodoptera exigua reveals targets for pest control. .</title>
        <authorList>
            <person name="Simon S."/>
            <person name="Breeschoten T."/>
            <person name="Jansen H.J."/>
            <person name="Dirks R.P."/>
            <person name="Schranz M.E."/>
            <person name="Ros V.I.D."/>
        </authorList>
    </citation>
    <scope>NUCLEOTIDE SEQUENCE</scope>
    <source>
        <strain evidence="3">TB_SE_WUR_2020</strain>
    </source>
</reference>
<accession>A0A922MME1</accession>
<evidence type="ECO:0000313" key="4">
    <source>
        <dbReference type="Proteomes" id="UP000814243"/>
    </source>
</evidence>
<comment type="caution">
    <text evidence="3">The sequence shown here is derived from an EMBL/GenBank/DDBJ whole genome shotgun (WGS) entry which is preliminary data.</text>
</comment>
<feature type="compositionally biased region" description="Acidic residues" evidence="1">
    <location>
        <begin position="50"/>
        <end position="71"/>
    </location>
</feature>
<organism evidence="3 4">
    <name type="scientific">Spodoptera exigua</name>
    <name type="common">Beet armyworm</name>
    <name type="synonym">Noctua fulgens</name>
    <dbReference type="NCBI Taxonomy" id="7107"/>
    <lineage>
        <taxon>Eukaryota</taxon>
        <taxon>Metazoa</taxon>
        <taxon>Ecdysozoa</taxon>
        <taxon>Arthropoda</taxon>
        <taxon>Hexapoda</taxon>
        <taxon>Insecta</taxon>
        <taxon>Pterygota</taxon>
        <taxon>Neoptera</taxon>
        <taxon>Endopterygota</taxon>
        <taxon>Lepidoptera</taxon>
        <taxon>Glossata</taxon>
        <taxon>Ditrysia</taxon>
        <taxon>Noctuoidea</taxon>
        <taxon>Noctuidae</taxon>
        <taxon>Amphipyrinae</taxon>
        <taxon>Spodoptera</taxon>
    </lineage>
</organism>
<dbReference type="EMBL" id="JACEFF010000896">
    <property type="protein sequence ID" value="KAH9628752.1"/>
    <property type="molecule type" value="Genomic_DNA"/>
</dbReference>
<name>A0A922MME1_SPOEX</name>
<proteinExistence type="predicted"/>
<evidence type="ECO:0000313" key="3">
    <source>
        <dbReference type="EMBL" id="KAH9639105.1"/>
    </source>
</evidence>
<protein>
    <submittedName>
        <fullName evidence="3">Uncharacterized protein</fullName>
    </submittedName>
</protein>
<feature type="region of interest" description="Disordered" evidence="1">
    <location>
        <begin position="37"/>
        <end position="71"/>
    </location>
</feature>
<dbReference type="EMBL" id="JACEFF010000355">
    <property type="protein sequence ID" value="KAH9639105.1"/>
    <property type="molecule type" value="Genomic_DNA"/>
</dbReference>
<dbReference type="AlphaFoldDB" id="A0A922MME1"/>
<gene>
    <name evidence="3" type="ORF">HF086_016449</name>
    <name evidence="2" type="ORF">HF086_018248</name>
</gene>
<dbReference type="Proteomes" id="UP000814243">
    <property type="component" value="Unassembled WGS sequence"/>
</dbReference>
<evidence type="ECO:0000313" key="2">
    <source>
        <dbReference type="EMBL" id="KAH9628752.1"/>
    </source>
</evidence>